<accession>Q2SNC5</accession>
<dbReference type="SUPFAM" id="SSF63825">
    <property type="entry name" value="YWTD domain"/>
    <property type="match status" value="1"/>
</dbReference>
<evidence type="ECO:0000313" key="1">
    <source>
        <dbReference type="EMBL" id="ABC27849.1"/>
    </source>
</evidence>
<dbReference type="Gene3D" id="2.130.10.10">
    <property type="entry name" value="YVTN repeat-like/Quinoprotein amine dehydrogenase"/>
    <property type="match status" value="1"/>
</dbReference>
<reference evidence="1 2" key="1">
    <citation type="journal article" date="2005" name="Nucleic Acids Res.">
        <title>Genomic blueprint of Hahella chejuensis, a marine microbe producing an algicidal agent.</title>
        <authorList>
            <person name="Jeong H."/>
            <person name="Yim J.H."/>
            <person name="Lee C."/>
            <person name="Choi S.-H."/>
            <person name="Park Y.K."/>
            <person name="Yoon S.H."/>
            <person name="Hur C.-G."/>
            <person name="Kang H.-Y."/>
            <person name="Kim D."/>
            <person name="Lee H.H."/>
            <person name="Park K.H."/>
            <person name="Park S.-H."/>
            <person name="Park H.-S."/>
            <person name="Lee H.K."/>
            <person name="Oh T.K."/>
            <person name="Kim J.F."/>
        </authorList>
    </citation>
    <scope>NUCLEOTIDE SEQUENCE [LARGE SCALE GENOMIC DNA]</scope>
    <source>
        <strain evidence="1 2">KCTC 2396</strain>
    </source>
</reference>
<dbReference type="eggNOG" id="COG3391">
    <property type="taxonomic scope" value="Bacteria"/>
</dbReference>
<dbReference type="OrthoDB" id="7057448at2"/>
<protein>
    <submittedName>
        <fullName evidence="1">Uncharacterized protein</fullName>
    </submittedName>
</protein>
<dbReference type="HOGENOM" id="CLU_701634_0_0_6"/>
<keyword evidence="2" id="KW-1185">Reference proteome</keyword>
<dbReference type="RefSeq" id="WP_011394924.1">
    <property type="nucleotide sequence ID" value="NC_007645.1"/>
</dbReference>
<dbReference type="STRING" id="349521.HCH_00961"/>
<gene>
    <name evidence="1" type="ordered locus">HCH_00961</name>
</gene>
<name>Q2SNC5_HAHCH</name>
<dbReference type="InterPro" id="IPR015943">
    <property type="entry name" value="WD40/YVTN_repeat-like_dom_sf"/>
</dbReference>
<dbReference type="KEGG" id="hch:HCH_00961"/>
<proteinExistence type="predicted"/>
<dbReference type="Proteomes" id="UP000000238">
    <property type="component" value="Chromosome"/>
</dbReference>
<organism evidence="1 2">
    <name type="scientific">Hahella chejuensis (strain KCTC 2396)</name>
    <dbReference type="NCBI Taxonomy" id="349521"/>
    <lineage>
        <taxon>Bacteria</taxon>
        <taxon>Pseudomonadati</taxon>
        <taxon>Pseudomonadota</taxon>
        <taxon>Gammaproteobacteria</taxon>
        <taxon>Oceanospirillales</taxon>
        <taxon>Hahellaceae</taxon>
        <taxon>Hahella</taxon>
    </lineage>
</organism>
<sequence length="393" mass="42377">MPTSYKILGWIGLSQALVLLLNGCGGGGVEGTAGTTPKSETLAVIANISTNFDSSEISIASAVSPYDVEEGYAGSDKSDIAVAVWGDYFYRLGKFGQDNITKYSFDRPGGVPEWQVSTNDPGKSLSNPYDILFVSETKAYVLRYGASSIWVVNPSDPEDFKIKEIDLSHYDDDGVPEMSAGVIVNGRLYVAMQRMDSTFAPDEAYVAVINTATDKEVNTFTDDAHYGIKLSIKNPHKLVAMDGFVYVVGSGRYATSSTPPDYTGGIEKINTSNYTHTQIIDDDLGTDHPYGLITDMAIVSSTVGYFKGSTGYKDDTLYRFDPSTGATYKSFIPGTSNTNLRALAVSPSGEIWIGIGGDNPGLVIASVVTEQRKKTIPVNKDPAQIVFIKVEKN</sequence>
<dbReference type="AlphaFoldDB" id="Q2SNC5"/>
<dbReference type="EMBL" id="CP000155">
    <property type="protein sequence ID" value="ABC27849.1"/>
    <property type="molecule type" value="Genomic_DNA"/>
</dbReference>
<evidence type="ECO:0000313" key="2">
    <source>
        <dbReference type="Proteomes" id="UP000000238"/>
    </source>
</evidence>